<accession>A0ABT0G9Z4</accession>
<dbReference type="RefSeq" id="WP_242379025.1">
    <property type="nucleotide sequence ID" value="NZ_JAKRKC020000003.1"/>
</dbReference>
<dbReference type="Proteomes" id="UP001317259">
    <property type="component" value="Unassembled WGS sequence"/>
</dbReference>
<feature type="chain" id="PRO_5046073757" description="Lipoprotein" evidence="1">
    <location>
        <begin position="27"/>
        <end position="265"/>
    </location>
</feature>
<proteinExistence type="predicted"/>
<comment type="caution">
    <text evidence="2">The sequence shown here is derived from an EMBL/GenBank/DDBJ whole genome shotgun (WGS) entry which is preliminary data.</text>
</comment>
<keyword evidence="3" id="KW-1185">Reference proteome</keyword>
<dbReference type="EMBL" id="JAKRKC020000003">
    <property type="protein sequence ID" value="MCK2221412.1"/>
    <property type="molecule type" value="Genomic_DNA"/>
</dbReference>
<organism evidence="2 3">
    <name type="scientific">Actinomadura luzonensis</name>
    <dbReference type="NCBI Taxonomy" id="2805427"/>
    <lineage>
        <taxon>Bacteria</taxon>
        <taxon>Bacillati</taxon>
        <taxon>Actinomycetota</taxon>
        <taxon>Actinomycetes</taxon>
        <taxon>Streptosporangiales</taxon>
        <taxon>Thermomonosporaceae</taxon>
        <taxon>Actinomadura</taxon>
    </lineage>
</organism>
<evidence type="ECO:0000256" key="1">
    <source>
        <dbReference type="SAM" id="SignalP"/>
    </source>
</evidence>
<gene>
    <name evidence="2" type="ORF">MF672_047555</name>
</gene>
<reference evidence="2 3" key="1">
    <citation type="submission" date="2022-04" db="EMBL/GenBank/DDBJ databases">
        <title>Genome draft of Actinomadura sp. ATCC 31491.</title>
        <authorList>
            <person name="Shi X."/>
            <person name="Du Y."/>
        </authorList>
    </citation>
    <scope>NUCLEOTIDE SEQUENCE [LARGE SCALE GENOMIC DNA]</scope>
    <source>
        <strain evidence="2 3">ATCC 31491</strain>
    </source>
</reference>
<keyword evidence="1" id="KW-0732">Signal</keyword>
<evidence type="ECO:0000313" key="3">
    <source>
        <dbReference type="Proteomes" id="UP001317259"/>
    </source>
</evidence>
<evidence type="ECO:0008006" key="4">
    <source>
        <dbReference type="Google" id="ProtNLM"/>
    </source>
</evidence>
<feature type="signal peptide" evidence="1">
    <location>
        <begin position="1"/>
        <end position="26"/>
    </location>
</feature>
<sequence length="265" mass="28199">MKRILAGLATACAATLVAVTPTAAQAAPVDPVKALKQQYAPGHGVRFVESAHTSVGGKTMSAEKATGRLAFGKNGVVASDISTHGRRGTSLSPDRMISVGGHAYFQGGVYEEGLPEGKKWVRYEQPAGGTTLNQPLDIFEPKILKALVSKARSVKGGTYKGEITYKEIAKLYGETLKGAVSKIKVTYALGLNSKGLVNRLRTSWTLDFGVLGKTTGTTDTRYIGWGSRVTIKAPAQDTWVDAKSLGEDSDVPEQVPQDNLHVFAH</sequence>
<evidence type="ECO:0000313" key="2">
    <source>
        <dbReference type="EMBL" id="MCK2221412.1"/>
    </source>
</evidence>
<protein>
    <recommendedName>
        <fullName evidence="4">Lipoprotein</fullName>
    </recommendedName>
</protein>
<dbReference type="Gene3D" id="2.50.20.20">
    <property type="match status" value="1"/>
</dbReference>
<name>A0ABT0G9Z4_9ACTN</name>